<name>A0A0U2W6B1_9BACT</name>
<evidence type="ECO:0000256" key="5">
    <source>
        <dbReference type="ARBA" id="ARBA00023136"/>
    </source>
</evidence>
<dbReference type="PANTHER" id="PTHR47089">
    <property type="entry name" value="ABC TRANSPORTER, PERMEASE PROTEIN"/>
    <property type="match status" value="1"/>
</dbReference>
<protein>
    <recommendedName>
        <fullName evidence="8">ABC transporter permease</fullName>
    </recommendedName>
</protein>
<keyword evidence="4 6" id="KW-1133">Transmembrane helix</keyword>
<keyword evidence="3 6" id="KW-0812">Transmembrane</keyword>
<dbReference type="GO" id="GO:0022857">
    <property type="term" value="F:transmembrane transporter activity"/>
    <property type="evidence" value="ECO:0007669"/>
    <property type="project" value="InterPro"/>
</dbReference>
<evidence type="ECO:0000256" key="1">
    <source>
        <dbReference type="ARBA" id="ARBA00004651"/>
    </source>
</evidence>
<accession>A0A0U2W6B1</accession>
<comment type="subcellular location">
    <subcellularLocation>
        <location evidence="1">Cell membrane</location>
        <topology evidence="1">Multi-pass membrane protein</topology>
    </subcellularLocation>
</comment>
<reference evidence="7" key="1">
    <citation type="journal article" date="2016" name="ISME J.">
        <title>Functional metagenomic screen reveals new and diverse microbial rhodopsins.</title>
        <authorList>
            <person name="Pushkarev A."/>
            <person name="Beja O."/>
        </authorList>
    </citation>
    <scope>NUCLEOTIDE SEQUENCE</scope>
</reference>
<dbReference type="InterPro" id="IPR001851">
    <property type="entry name" value="ABC_transp_permease"/>
</dbReference>
<feature type="transmembrane region" description="Helical" evidence="6">
    <location>
        <begin position="196"/>
        <end position="217"/>
    </location>
</feature>
<evidence type="ECO:0000256" key="3">
    <source>
        <dbReference type="ARBA" id="ARBA00022692"/>
    </source>
</evidence>
<dbReference type="Pfam" id="PF02653">
    <property type="entry name" value="BPD_transp_2"/>
    <property type="match status" value="1"/>
</dbReference>
<evidence type="ECO:0008006" key="8">
    <source>
        <dbReference type="Google" id="ProtNLM"/>
    </source>
</evidence>
<dbReference type="GO" id="GO:0005886">
    <property type="term" value="C:plasma membrane"/>
    <property type="evidence" value="ECO:0007669"/>
    <property type="project" value="UniProtKB-SubCell"/>
</dbReference>
<organism evidence="7">
    <name type="scientific">uncultured bacterium EIL26B11</name>
    <dbReference type="NCBI Taxonomy" id="1768201"/>
    <lineage>
        <taxon>Bacteria</taxon>
        <taxon>environmental samples</taxon>
    </lineage>
</organism>
<dbReference type="AlphaFoldDB" id="A0A0U2W6B1"/>
<feature type="transmembrane region" description="Helical" evidence="6">
    <location>
        <begin position="99"/>
        <end position="117"/>
    </location>
</feature>
<evidence type="ECO:0000256" key="4">
    <source>
        <dbReference type="ARBA" id="ARBA00022989"/>
    </source>
</evidence>
<dbReference type="CDD" id="cd06580">
    <property type="entry name" value="TM_PBP1_transp_TpRbsC_like"/>
    <property type="match status" value="1"/>
</dbReference>
<evidence type="ECO:0000313" key="7">
    <source>
        <dbReference type="EMBL" id="ALS56179.1"/>
    </source>
</evidence>
<keyword evidence="5 6" id="KW-0472">Membrane</keyword>
<evidence type="ECO:0000256" key="6">
    <source>
        <dbReference type="SAM" id="Phobius"/>
    </source>
</evidence>
<dbReference type="EMBL" id="KT201089">
    <property type="protein sequence ID" value="ALS56179.1"/>
    <property type="molecule type" value="Genomic_DNA"/>
</dbReference>
<feature type="transmembrane region" description="Helical" evidence="6">
    <location>
        <begin position="68"/>
        <end position="90"/>
    </location>
</feature>
<feature type="transmembrane region" description="Helical" evidence="6">
    <location>
        <begin position="20"/>
        <end position="39"/>
    </location>
</feature>
<proteinExistence type="predicted"/>
<sequence>MFKLSIGSVNSLSSSLNKATPLILAGLGIAIINTVKLWNIGAEGQIFMGAIAVNLFYINLNLSNPTIFILVLLLSAFIGGAFCILIPALAKVLFGVNEIITTLLTNYIVIGLTIYLVNGPWKDPNSLNFPAAAYVGKEVYLPTIFGKLSYGFLICIIFTALAHYLKNKSIFGYEMRIAGGSEMTAIYAGINAKQKAFFAMLIGGGFAGLAGGVELLSQTHRVSTGISQGFGYTAIIVAAITGMRPIGIFLVGTLFGALSIGGSVIQTIGVSTYIADIIQASTLFGALVIQFFFNYKLLRVDDD</sequence>
<feature type="transmembrane region" description="Helical" evidence="6">
    <location>
        <begin position="148"/>
        <end position="165"/>
    </location>
</feature>
<dbReference type="PANTHER" id="PTHR47089:SF1">
    <property type="entry name" value="GUANOSINE ABC TRANSPORTER PERMEASE PROTEIN NUPP"/>
    <property type="match status" value="1"/>
</dbReference>
<feature type="transmembrane region" description="Helical" evidence="6">
    <location>
        <begin position="229"/>
        <end position="258"/>
    </location>
</feature>
<feature type="transmembrane region" description="Helical" evidence="6">
    <location>
        <begin position="270"/>
        <end position="293"/>
    </location>
</feature>
<evidence type="ECO:0000256" key="2">
    <source>
        <dbReference type="ARBA" id="ARBA00022475"/>
    </source>
</evidence>
<keyword evidence="2" id="KW-1003">Cell membrane</keyword>